<dbReference type="EMBL" id="MU129024">
    <property type="protein sequence ID" value="KAF9510070.1"/>
    <property type="molecule type" value="Genomic_DNA"/>
</dbReference>
<evidence type="ECO:0000313" key="2">
    <source>
        <dbReference type="Proteomes" id="UP000886523"/>
    </source>
</evidence>
<comment type="caution">
    <text evidence="1">The sequence shown here is derived from an EMBL/GenBank/DDBJ whole genome shotgun (WGS) entry which is preliminary data.</text>
</comment>
<dbReference type="AlphaFoldDB" id="A0A9P6DTY8"/>
<proteinExistence type="predicted"/>
<keyword evidence="2" id="KW-1185">Reference proteome</keyword>
<organism evidence="1 2">
    <name type="scientific">Hydnum rufescens UP504</name>
    <dbReference type="NCBI Taxonomy" id="1448309"/>
    <lineage>
        <taxon>Eukaryota</taxon>
        <taxon>Fungi</taxon>
        <taxon>Dikarya</taxon>
        <taxon>Basidiomycota</taxon>
        <taxon>Agaricomycotina</taxon>
        <taxon>Agaricomycetes</taxon>
        <taxon>Cantharellales</taxon>
        <taxon>Hydnaceae</taxon>
        <taxon>Hydnum</taxon>
    </lineage>
</organism>
<name>A0A9P6DTY8_9AGAM</name>
<protein>
    <submittedName>
        <fullName evidence="1">Uncharacterized protein</fullName>
    </submittedName>
</protein>
<dbReference type="Proteomes" id="UP000886523">
    <property type="component" value="Unassembled WGS sequence"/>
</dbReference>
<dbReference type="OrthoDB" id="411017at2759"/>
<sequence length="317" mass="35392">MGSINSAYALHLSIHINPGSEPPRQALSPLSPQSQARLRKGGISPEEVWRETLKTAYGRDKFVGTFSDFAMKGRKIMQYTMQVLLLVHLWTVSVLRKPIGDKVVGRSNIAIRPLSVTRKCLMLFNWLTPLIQITSPSEISVPFVSSAAGLSSPTLLHRFLHAPPPVLLDLFNSVFDDVATFSKLGLVGAGIGRRAGKLADWMWFASTLAGLVEVGAERSMVKGMLSELERRIYEAEVEKAGDLWTLEEDEDELRSQYGWLGLSHVKLCMDLIFVTYNVFELQRARHPVQTFTGLFGAPLSSYKMYESQRSELFKSAT</sequence>
<gene>
    <name evidence="1" type="ORF">BS47DRAFT_1384136</name>
</gene>
<reference evidence="1" key="1">
    <citation type="journal article" date="2020" name="Nat. Commun.">
        <title>Large-scale genome sequencing of mycorrhizal fungi provides insights into the early evolution of symbiotic traits.</title>
        <authorList>
            <person name="Miyauchi S."/>
            <person name="Kiss E."/>
            <person name="Kuo A."/>
            <person name="Drula E."/>
            <person name="Kohler A."/>
            <person name="Sanchez-Garcia M."/>
            <person name="Morin E."/>
            <person name="Andreopoulos B."/>
            <person name="Barry K.W."/>
            <person name="Bonito G."/>
            <person name="Buee M."/>
            <person name="Carver A."/>
            <person name="Chen C."/>
            <person name="Cichocki N."/>
            <person name="Clum A."/>
            <person name="Culley D."/>
            <person name="Crous P.W."/>
            <person name="Fauchery L."/>
            <person name="Girlanda M."/>
            <person name="Hayes R.D."/>
            <person name="Keri Z."/>
            <person name="LaButti K."/>
            <person name="Lipzen A."/>
            <person name="Lombard V."/>
            <person name="Magnuson J."/>
            <person name="Maillard F."/>
            <person name="Murat C."/>
            <person name="Nolan M."/>
            <person name="Ohm R.A."/>
            <person name="Pangilinan J."/>
            <person name="Pereira M.F."/>
            <person name="Perotto S."/>
            <person name="Peter M."/>
            <person name="Pfister S."/>
            <person name="Riley R."/>
            <person name="Sitrit Y."/>
            <person name="Stielow J.B."/>
            <person name="Szollosi G."/>
            <person name="Zifcakova L."/>
            <person name="Stursova M."/>
            <person name="Spatafora J.W."/>
            <person name="Tedersoo L."/>
            <person name="Vaario L.M."/>
            <person name="Yamada A."/>
            <person name="Yan M."/>
            <person name="Wang P."/>
            <person name="Xu J."/>
            <person name="Bruns T."/>
            <person name="Baldrian P."/>
            <person name="Vilgalys R."/>
            <person name="Dunand C."/>
            <person name="Henrissat B."/>
            <person name="Grigoriev I.V."/>
            <person name="Hibbett D."/>
            <person name="Nagy L.G."/>
            <person name="Martin F.M."/>
        </authorList>
    </citation>
    <scope>NUCLEOTIDE SEQUENCE</scope>
    <source>
        <strain evidence="1">UP504</strain>
    </source>
</reference>
<evidence type="ECO:0000313" key="1">
    <source>
        <dbReference type="EMBL" id="KAF9510070.1"/>
    </source>
</evidence>
<accession>A0A9P6DTY8</accession>